<proteinExistence type="predicted"/>
<evidence type="ECO:0000313" key="2">
    <source>
        <dbReference type="Proteomes" id="UP000031675"/>
    </source>
</evidence>
<dbReference type="Pfam" id="PF19953">
    <property type="entry name" value="EACC1"/>
    <property type="match status" value="1"/>
</dbReference>
<dbReference type="InterPro" id="IPR002347">
    <property type="entry name" value="SDR_fam"/>
</dbReference>
<dbReference type="EMBL" id="JROO01000010">
    <property type="protein sequence ID" value="KIH99605.1"/>
    <property type="molecule type" value="Genomic_DNA"/>
</dbReference>
<comment type="caution">
    <text evidence="1">The sequence shown here is derived from an EMBL/GenBank/DDBJ whole genome shotgun (WGS) entry which is preliminary data.</text>
</comment>
<organism evidence="1 2">
    <name type="scientific">Streptomonospora alba</name>
    <dbReference type="NCBI Taxonomy" id="183763"/>
    <lineage>
        <taxon>Bacteria</taxon>
        <taxon>Bacillati</taxon>
        <taxon>Actinomycetota</taxon>
        <taxon>Actinomycetes</taxon>
        <taxon>Streptosporangiales</taxon>
        <taxon>Nocardiopsidaceae</taxon>
        <taxon>Streptomonospora</taxon>
    </lineage>
</organism>
<keyword evidence="2" id="KW-1185">Reference proteome</keyword>
<sequence length="157" mass="16891">MMRPRRRRGSPGLLGALLELAGMLVLAPFALGGALVTWMRHRSSDLKVKLARKDGSTTDTDELSPEFRENADTYIAQTPLGRLREPEDIADVVAFLVDDDARWVTGQTRPPAASSDAGLVQVSEVSGLQLIPKKGRARSGRSPIVGVALATLSPPQH</sequence>
<dbReference type="InterPro" id="IPR036291">
    <property type="entry name" value="NAD(P)-bd_dom_sf"/>
</dbReference>
<dbReference type="Gene3D" id="3.40.50.720">
    <property type="entry name" value="NAD(P)-binding Rossmann-like Domain"/>
    <property type="match status" value="1"/>
</dbReference>
<name>A0A0C2JKX9_9ACTN</name>
<dbReference type="InterPro" id="IPR045428">
    <property type="entry name" value="EACC1"/>
</dbReference>
<accession>A0A0C2JKX9</accession>
<protein>
    <submittedName>
        <fullName evidence="1">Uncharacterized protein</fullName>
    </submittedName>
</protein>
<evidence type="ECO:0000313" key="1">
    <source>
        <dbReference type="EMBL" id="KIH99605.1"/>
    </source>
</evidence>
<dbReference type="STRING" id="183763.LP52_07055"/>
<reference evidence="2" key="1">
    <citation type="journal article" date="2015" name="Chem. Biol.">
        <title>Structure, bioactivity, and resistance mechanism of streptomonomicin, an unusual lasso Peptide from an understudied halophilic actinomycete.</title>
        <authorList>
            <person name="Metelev M."/>
            <person name="Tietz J.I."/>
            <person name="Melby J.O."/>
            <person name="Blair P.M."/>
            <person name="Zhu L."/>
            <person name="Livnat I."/>
            <person name="Severinov K."/>
            <person name="Mitchell D.A."/>
        </authorList>
    </citation>
    <scope>NUCLEOTIDE SEQUENCE [LARGE SCALE GENOMIC DNA]</scope>
    <source>
        <strain evidence="2">YIM 90003</strain>
    </source>
</reference>
<dbReference type="SUPFAM" id="SSF51735">
    <property type="entry name" value="NAD(P)-binding Rossmann-fold domains"/>
    <property type="match status" value="1"/>
</dbReference>
<gene>
    <name evidence="1" type="ORF">LP52_07055</name>
</gene>
<dbReference type="Pfam" id="PF13561">
    <property type="entry name" value="adh_short_C2"/>
    <property type="match status" value="1"/>
</dbReference>
<dbReference type="AlphaFoldDB" id="A0A0C2JKX9"/>
<dbReference type="Proteomes" id="UP000031675">
    <property type="component" value="Unassembled WGS sequence"/>
</dbReference>